<dbReference type="EMBL" id="WWCU01000005">
    <property type="protein sequence ID" value="MYN07007.1"/>
    <property type="molecule type" value="Genomic_DNA"/>
</dbReference>
<dbReference type="InterPro" id="IPR023159">
    <property type="entry name" value="SO1590-like_sf"/>
</dbReference>
<evidence type="ECO:0000313" key="3">
    <source>
        <dbReference type="Proteomes" id="UP000450676"/>
    </source>
</evidence>
<name>A0A7X4HB06_9BURK</name>
<keyword evidence="1" id="KW-0732">Signal</keyword>
<accession>A0A7X4HB06</accession>
<evidence type="ECO:0000256" key="1">
    <source>
        <dbReference type="SAM" id="SignalP"/>
    </source>
</evidence>
<protein>
    <submittedName>
        <fullName evidence="2">DUF3224 domain-containing protein</fullName>
    </submittedName>
</protein>
<gene>
    <name evidence="2" type="ORF">GTP77_06600</name>
</gene>
<sequence length="147" mass="15447">MKPVLAILAALACLSARAERVEGTFEIKMSPASAPQHEGRTATGRMLLEKQYSGDLQAAGTGEMLTAVTDTKGSAAYVAIERITGTLKGKTGSFVVQHAGTMHGGDSQLAVTIVPDSGTGELAGISGRMSLKQVDRKHQYELDYVLP</sequence>
<dbReference type="Proteomes" id="UP000450676">
    <property type="component" value="Unassembled WGS sequence"/>
</dbReference>
<feature type="signal peptide" evidence="1">
    <location>
        <begin position="1"/>
        <end position="18"/>
    </location>
</feature>
<organism evidence="2 3">
    <name type="scientific">Pseudoduganella aquatica</name>
    <dbReference type="NCBI Taxonomy" id="2660641"/>
    <lineage>
        <taxon>Bacteria</taxon>
        <taxon>Pseudomonadati</taxon>
        <taxon>Pseudomonadota</taxon>
        <taxon>Betaproteobacteria</taxon>
        <taxon>Burkholderiales</taxon>
        <taxon>Oxalobacteraceae</taxon>
        <taxon>Telluria group</taxon>
        <taxon>Pseudoduganella</taxon>
    </lineage>
</organism>
<evidence type="ECO:0000313" key="2">
    <source>
        <dbReference type="EMBL" id="MYN07007.1"/>
    </source>
</evidence>
<reference evidence="2 3" key="1">
    <citation type="submission" date="2019-12" db="EMBL/GenBank/DDBJ databases">
        <title>Novel species isolated from a subtropical stream in China.</title>
        <authorList>
            <person name="Lu H."/>
        </authorList>
    </citation>
    <scope>NUCLEOTIDE SEQUENCE [LARGE SCALE GENOMIC DNA]</scope>
    <source>
        <strain evidence="2 3">FT127W</strain>
    </source>
</reference>
<keyword evidence="3" id="KW-1185">Reference proteome</keyword>
<dbReference type="Gene3D" id="2.40.350.10">
    <property type="entry name" value="SO1590-like"/>
    <property type="match status" value="1"/>
</dbReference>
<dbReference type="SUPFAM" id="SSF159238">
    <property type="entry name" value="SO1590-like"/>
    <property type="match status" value="1"/>
</dbReference>
<dbReference type="AlphaFoldDB" id="A0A7X4HB06"/>
<feature type="chain" id="PRO_5031379371" evidence="1">
    <location>
        <begin position="19"/>
        <end position="147"/>
    </location>
</feature>
<dbReference type="RefSeq" id="WP_161071391.1">
    <property type="nucleotide sequence ID" value="NZ_WWCU01000005.1"/>
</dbReference>
<comment type="caution">
    <text evidence="2">The sequence shown here is derived from an EMBL/GenBank/DDBJ whole genome shotgun (WGS) entry which is preliminary data.</text>
</comment>
<dbReference type="Pfam" id="PF11528">
    <property type="entry name" value="DUF3224"/>
    <property type="match status" value="1"/>
</dbReference>
<proteinExistence type="predicted"/>
<dbReference type="InterPro" id="IPR021607">
    <property type="entry name" value="DUF3224"/>
</dbReference>